<comment type="caution">
    <text evidence="2">The sequence shown here is derived from an EMBL/GenBank/DDBJ whole genome shotgun (WGS) entry which is preliminary data.</text>
</comment>
<feature type="transmembrane region" description="Helical" evidence="1">
    <location>
        <begin position="40"/>
        <end position="61"/>
    </location>
</feature>
<keyword evidence="1" id="KW-1133">Transmembrane helix</keyword>
<organism evidence="2 3">
    <name type="scientific">Flavobacterium flavipallidum</name>
    <dbReference type="NCBI Taxonomy" id="3139140"/>
    <lineage>
        <taxon>Bacteria</taxon>
        <taxon>Pseudomonadati</taxon>
        <taxon>Bacteroidota</taxon>
        <taxon>Flavobacteriia</taxon>
        <taxon>Flavobacteriales</taxon>
        <taxon>Flavobacteriaceae</taxon>
        <taxon>Flavobacterium</taxon>
    </lineage>
</organism>
<reference evidence="2 3" key="1">
    <citation type="submission" date="2024-04" db="EMBL/GenBank/DDBJ databases">
        <title>Flavobacterium sp. DGU99 16S ribosomal RNA gene Genome sequencing and assembly.</title>
        <authorList>
            <person name="Park S."/>
        </authorList>
    </citation>
    <scope>NUCLEOTIDE SEQUENCE [LARGE SCALE GENOMIC DNA]</scope>
    <source>
        <strain evidence="2 3">DGU99</strain>
    </source>
</reference>
<gene>
    <name evidence="2" type="ORF">AAEO59_02835</name>
</gene>
<evidence type="ECO:0000256" key="1">
    <source>
        <dbReference type="SAM" id="Phobius"/>
    </source>
</evidence>
<keyword evidence="1" id="KW-0472">Membrane</keyword>
<sequence length="111" mass="12696">MFLVVLMIYGMGYVFGDESIGMNKTVGWAYDISNQMFYCALLYGFSILLFFVGYLLLAILGRKTNYHFSIVHFVLIIGAFILLNFSFFIFSTIIGLLSIAVFMKNIFSSYK</sequence>
<accession>A0ABU9HIN2</accession>
<protein>
    <submittedName>
        <fullName evidence="2">Uncharacterized protein</fullName>
    </submittedName>
</protein>
<keyword evidence="3" id="KW-1185">Reference proteome</keyword>
<dbReference type="RefSeq" id="WP_341699237.1">
    <property type="nucleotide sequence ID" value="NZ_JBBYHU010000003.1"/>
</dbReference>
<proteinExistence type="predicted"/>
<dbReference type="EMBL" id="JBBYHU010000003">
    <property type="protein sequence ID" value="MEL1239974.1"/>
    <property type="molecule type" value="Genomic_DNA"/>
</dbReference>
<evidence type="ECO:0000313" key="2">
    <source>
        <dbReference type="EMBL" id="MEL1239974.1"/>
    </source>
</evidence>
<feature type="transmembrane region" description="Helical" evidence="1">
    <location>
        <begin position="73"/>
        <end position="103"/>
    </location>
</feature>
<evidence type="ECO:0000313" key="3">
    <source>
        <dbReference type="Proteomes" id="UP001398556"/>
    </source>
</evidence>
<name>A0ABU9HIN2_9FLAO</name>
<keyword evidence="1" id="KW-0812">Transmembrane</keyword>
<dbReference type="Proteomes" id="UP001398556">
    <property type="component" value="Unassembled WGS sequence"/>
</dbReference>